<dbReference type="VEuPathDB" id="VectorBase:GAUT026700"/>
<keyword evidence="3" id="KW-1185">Reference proteome</keyword>
<reference evidence="2" key="1">
    <citation type="submission" date="2020-05" db="UniProtKB">
        <authorList>
            <consortium name="EnsemblMetazoa"/>
        </authorList>
    </citation>
    <scope>IDENTIFICATION</scope>
    <source>
        <strain evidence="2">TTRI</strain>
    </source>
</reference>
<keyword evidence="1" id="KW-0812">Transmembrane</keyword>
<keyword evidence="1" id="KW-0472">Membrane</keyword>
<sequence length="155" mass="17869">MKILFTKGSVRRERQTEVQRCIFHILKLKKANYSHISIFKSKELKIGGSKKIQNAWHQTLKEDFTLGPETLTSWSFGEAKGSKTMVLFPSGYPLIICFLVILAVVICLSHQLRLNICRQHENKGFQFHAIQTKELASSKEIRTLSDRHLKDLKNT</sequence>
<evidence type="ECO:0000256" key="1">
    <source>
        <dbReference type="SAM" id="Phobius"/>
    </source>
</evidence>
<proteinExistence type="predicted"/>
<keyword evidence="1" id="KW-1133">Transmembrane helix</keyword>
<feature type="transmembrane region" description="Helical" evidence="1">
    <location>
        <begin position="90"/>
        <end position="108"/>
    </location>
</feature>
<protein>
    <submittedName>
        <fullName evidence="2">Uncharacterized protein</fullName>
    </submittedName>
</protein>
<dbReference type="AlphaFoldDB" id="A0A1A9V5J5"/>
<name>A0A1A9V5J5_GLOAU</name>
<organism evidence="2 3">
    <name type="scientific">Glossina austeni</name>
    <name type="common">Savannah tsetse fly</name>
    <dbReference type="NCBI Taxonomy" id="7395"/>
    <lineage>
        <taxon>Eukaryota</taxon>
        <taxon>Metazoa</taxon>
        <taxon>Ecdysozoa</taxon>
        <taxon>Arthropoda</taxon>
        <taxon>Hexapoda</taxon>
        <taxon>Insecta</taxon>
        <taxon>Pterygota</taxon>
        <taxon>Neoptera</taxon>
        <taxon>Endopterygota</taxon>
        <taxon>Diptera</taxon>
        <taxon>Brachycera</taxon>
        <taxon>Muscomorpha</taxon>
        <taxon>Hippoboscoidea</taxon>
        <taxon>Glossinidae</taxon>
        <taxon>Glossina</taxon>
    </lineage>
</organism>
<dbReference type="Proteomes" id="UP000078200">
    <property type="component" value="Unassembled WGS sequence"/>
</dbReference>
<accession>A0A1A9V5J5</accession>
<evidence type="ECO:0000313" key="2">
    <source>
        <dbReference type="EnsemblMetazoa" id="GAUT026700-PA"/>
    </source>
</evidence>
<evidence type="ECO:0000313" key="3">
    <source>
        <dbReference type="Proteomes" id="UP000078200"/>
    </source>
</evidence>
<dbReference type="EnsemblMetazoa" id="GAUT026700-RA">
    <property type="protein sequence ID" value="GAUT026700-PA"/>
    <property type="gene ID" value="GAUT026700"/>
</dbReference>